<feature type="region of interest" description="Disordered" evidence="1">
    <location>
        <begin position="77"/>
        <end position="256"/>
    </location>
</feature>
<dbReference type="AlphaFoldDB" id="A0A7N1A559"/>
<organism evidence="2 3">
    <name type="scientific">Kalanchoe fedtschenkoi</name>
    <name type="common">Lavender scallops</name>
    <name type="synonym">South American air plant</name>
    <dbReference type="NCBI Taxonomy" id="63787"/>
    <lineage>
        <taxon>Eukaryota</taxon>
        <taxon>Viridiplantae</taxon>
        <taxon>Streptophyta</taxon>
        <taxon>Embryophyta</taxon>
        <taxon>Tracheophyta</taxon>
        <taxon>Spermatophyta</taxon>
        <taxon>Magnoliopsida</taxon>
        <taxon>eudicotyledons</taxon>
        <taxon>Gunneridae</taxon>
        <taxon>Pentapetalae</taxon>
        <taxon>Saxifragales</taxon>
        <taxon>Crassulaceae</taxon>
        <taxon>Kalanchoe</taxon>
    </lineage>
</organism>
<protein>
    <submittedName>
        <fullName evidence="2">Uncharacterized protein</fullName>
    </submittedName>
</protein>
<sequence length="325" mass="34829">MDWKPVAKRTRSCQKLYFRELHERIKLERSSGGGGSYGGYESPIDSRDSVVGGLKQGRVGVESGSKVNADCMRKGVPETISDDDDDDVVLFGGGDKVGGGRLDDDVVLLSGGGSESEERSGGKGGVDVDPDSVEDSGDEVVDGGGKNMEASSSGMGSGVVKVEEEDEAVMLTSDGDEEEEEGNEAVLDSEEEEEVVVHDVDSDQLSDSDYKEDESNEEADYEDDVGCFAERPQKKRKTDCSNEAQESGECVDLGGDVGTNGWVSYHSGKVIYWNGDKGTNDIVADHTQVESGSDLMSQATVGEDESMNDIDIFKPIQVPFEVKED</sequence>
<feature type="region of interest" description="Disordered" evidence="1">
    <location>
        <begin position="29"/>
        <end position="51"/>
    </location>
</feature>
<keyword evidence="3" id="KW-1185">Reference proteome</keyword>
<evidence type="ECO:0000313" key="2">
    <source>
        <dbReference type="EnsemblPlants" id="Kaladp0086s0025.1.v1.1"/>
    </source>
</evidence>
<dbReference type="Proteomes" id="UP000594263">
    <property type="component" value="Unplaced"/>
</dbReference>
<evidence type="ECO:0000313" key="3">
    <source>
        <dbReference type="Proteomes" id="UP000594263"/>
    </source>
</evidence>
<feature type="compositionally biased region" description="Acidic residues" evidence="1">
    <location>
        <begin position="163"/>
        <end position="194"/>
    </location>
</feature>
<feature type="compositionally biased region" description="Gly residues" evidence="1">
    <location>
        <begin position="91"/>
        <end position="100"/>
    </location>
</feature>
<proteinExistence type="predicted"/>
<feature type="compositionally biased region" description="Acidic residues" evidence="1">
    <location>
        <begin position="202"/>
        <end position="225"/>
    </location>
</feature>
<feature type="compositionally biased region" description="Acidic residues" evidence="1">
    <location>
        <begin position="128"/>
        <end position="141"/>
    </location>
</feature>
<feature type="compositionally biased region" description="Low complexity" evidence="1">
    <location>
        <begin position="151"/>
        <end position="160"/>
    </location>
</feature>
<name>A0A7N1A559_KALFE</name>
<reference evidence="2" key="1">
    <citation type="submission" date="2021-01" db="UniProtKB">
        <authorList>
            <consortium name="EnsemblPlants"/>
        </authorList>
    </citation>
    <scope>IDENTIFICATION</scope>
</reference>
<dbReference type="EnsemblPlants" id="Kaladp0086s0025.1.v1.1">
    <property type="protein sequence ID" value="Kaladp0086s0025.1.v1.1"/>
    <property type="gene ID" value="Kaladp0086s0025.v1.1"/>
</dbReference>
<evidence type="ECO:0000256" key="1">
    <source>
        <dbReference type="SAM" id="MobiDB-lite"/>
    </source>
</evidence>
<dbReference type="Gramene" id="Kaladp0086s0025.1.v1.1">
    <property type="protein sequence ID" value="Kaladp0086s0025.1.v1.1"/>
    <property type="gene ID" value="Kaladp0086s0025.v1.1"/>
</dbReference>
<accession>A0A7N1A559</accession>